<dbReference type="Pfam" id="PF05036">
    <property type="entry name" value="SPOR"/>
    <property type="match status" value="1"/>
</dbReference>
<dbReference type="Gene3D" id="3.30.70.1070">
    <property type="entry name" value="Sporulation related repeat"/>
    <property type="match status" value="1"/>
</dbReference>
<name>A0A165SVF7_9HYPH</name>
<evidence type="ECO:0000256" key="2">
    <source>
        <dbReference type="SAM" id="Phobius"/>
    </source>
</evidence>
<feature type="region of interest" description="Disordered" evidence="1">
    <location>
        <begin position="141"/>
        <end position="176"/>
    </location>
</feature>
<dbReference type="SUPFAM" id="SSF110997">
    <property type="entry name" value="Sporulation related repeat"/>
    <property type="match status" value="1"/>
</dbReference>
<organism evidence="4 5">
    <name type="scientific">Pseudovibrio axinellae</name>
    <dbReference type="NCBI Taxonomy" id="989403"/>
    <lineage>
        <taxon>Bacteria</taxon>
        <taxon>Pseudomonadati</taxon>
        <taxon>Pseudomonadota</taxon>
        <taxon>Alphaproteobacteria</taxon>
        <taxon>Hyphomicrobiales</taxon>
        <taxon>Stappiaceae</taxon>
        <taxon>Pseudovibrio</taxon>
    </lineage>
</organism>
<evidence type="ECO:0000259" key="3">
    <source>
        <dbReference type="PROSITE" id="PS51724"/>
    </source>
</evidence>
<evidence type="ECO:0000313" key="5">
    <source>
        <dbReference type="Proteomes" id="UP000076577"/>
    </source>
</evidence>
<evidence type="ECO:0000256" key="1">
    <source>
        <dbReference type="SAM" id="MobiDB-lite"/>
    </source>
</evidence>
<dbReference type="GO" id="GO:0042834">
    <property type="term" value="F:peptidoglycan binding"/>
    <property type="evidence" value="ECO:0007669"/>
    <property type="project" value="InterPro"/>
</dbReference>
<feature type="domain" description="SPOR" evidence="3">
    <location>
        <begin position="250"/>
        <end position="335"/>
    </location>
</feature>
<feature type="transmembrane region" description="Helical" evidence="2">
    <location>
        <begin position="24"/>
        <end position="46"/>
    </location>
</feature>
<dbReference type="AlphaFoldDB" id="A0A165SVF7"/>
<proteinExistence type="predicted"/>
<keyword evidence="2" id="KW-1133">Transmembrane helix</keyword>
<dbReference type="PROSITE" id="PS51724">
    <property type="entry name" value="SPOR"/>
    <property type="match status" value="1"/>
</dbReference>
<gene>
    <name evidence="4" type="ORF">PsAD2_04714</name>
</gene>
<keyword evidence="5" id="KW-1185">Reference proteome</keyword>
<evidence type="ECO:0000313" key="4">
    <source>
        <dbReference type="EMBL" id="KZL04522.1"/>
    </source>
</evidence>
<dbReference type="Proteomes" id="UP000076577">
    <property type="component" value="Unassembled WGS sequence"/>
</dbReference>
<keyword evidence="2" id="KW-0812">Transmembrane</keyword>
<protein>
    <submittedName>
        <fullName evidence="4">Sporulation related domain protein</fullName>
    </submittedName>
</protein>
<reference evidence="4 5" key="1">
    <citation type="journal article" date="2016" name="Front. Microbiol.">
        <title>Comparative Genomic Analysis Reveals a Diverse Repertoire of Genes Involved in Prokaryote-Eukaryote Interactions within the Pseudovibrio Genus.</title>
        <authorList>
            <person name="Romano S."/>
            <person name="Fernandez-Guerra A."/>
            <person name="Reen F.J."/>
            <person name="Glockner F.O."/>
            <person name="Crowley S.P."/>
            <person name="O'Sullivan O."/>
            <person name="Cotter P.D."/>
            <person name="Adams C."/>
            <person name="Dobson A.D."/>
            <person name="O'Gara F."/>
        </authorList>
    </citation>
    <scope>NUCLEOTIDE SEQUENCE [LARGE SCALE GENOMIC DNA]</scope>
    <source>
        <strain evidence="4 5">Ad2</strain>
    </source>
</reference>
<dbReference type="PATRIC" id="fig|989403.3.peg.5156"/>
<comment type="caution">
    <text evidence="4">The sequence shown here is derived from an EMBL/GenBank/DDBJ whole genome shotgun (WGS) entry which is preliminary data.</text>
</comment>
<feature type="compositionally biased region" description="Polar residues" evidence="1">
    <location>
        <begin position="141"/>
        <end position="158"/>
    </location>
</feature>
<dbReference type="EMBL" id="LMCB01000162">
    <property type="protein sequence ID" value="KZL04522.1"/>
    <property type="molecule type" value="Genomic_DNA"/>
</dbReference>
<accession>A0A165SVF7</accession>
<dbReference type="STRING" id="989403.SAMN05421798_1086"/>
<dbReference type="InterPro" id="IPR036680">
    <property type="entry name" value="SPOR-like_sf"/>
</dbReference>
<keyword evidence="2" id="KW-0472">Membrane</keyword>
<dbReference type="InterPro" id="IPR007730">
    <property type="entry name" value="SPOR-like_dom"/>
</dbReference>
<sequence length="335" mass="37027">MEALKLRKKIIELREDPQKMREQITVLAWGLFAVSFVALAVSAVQLPGQFAQQKRQLPQVSYALPASGPVETTASIGQSLSPRHIQVYSGVFNQPKPEQYARDSKDLAVVRTELVSLRRTMLHLTEQNRRLAVRLNSIDVASSSTQDEPSTQLKQASASRRAVVPTPKTTSPVETLPAPETANIQVYEASAKALPLRVFTAPVQIKEVVLPKATALQTVAAIPTTAMPDEELDFKRTPEAGTFHQSGARKITRTRFAVDLGRFDDQNVAKNRWKTLKEDNLSILSSLQERVTSTNTDSGTYYRLLAGPFFNAADTAVVCARLTREKVNCLPTVFQ</sequence>